<dbReference type="AlphaFoldDB" id="A0A8H5HJJ0"/>
<organism evidence="3 4">
    <name type="scientific">Collybiopsis confluens</name>
    <dbReference type="NCBI Taxonomy" id="2823264"/>
    <lineage>
        <taxon>Eukaryota</taxon>
        <taxon>Fungi</taxon>
        <taxon>Dikarya</taxon>
        <taxon>Basidiomycota</taxon>
        <taxon>Agaricomycotina</taxon>
        <taxon>Agaricomycetes</taxon>
        <taxon>Agaricomycetidae</taxon>
        <taxon>Agaricales</taxon>
        <taxon>Marasmiineae</taxon>
        <taxon>Omphalotaceae</taxon>
        <taxon>Collybiopsis</taxon>
    </lineage>
</organism>
<keyword evidence="2" id="KW-0812">Transmembrane</keyword>
<proteinExistence type="predicted"/>
<feature type="region of interest" description="Disordered" evidence="1">
    <location>
        <begin position="666"/>
        <end position="689"/>
    </location>
</feature>
<feature type="transmembrane region" description="Helical" evidence="2">
    <location>
        <begin position="399"/>
        <end position="425"/>
    </location>
</feature>
<feature type="region of interest" description="Disordered" evidence="1">
    <location>
        <begin position="151"/>
        <end position="175"/>
    </location>
</feature>
<feature type="compositionally biased region" description="Polar residues" evidence="1">
    <location>
        <begin position="671"/>
        <end position="681"/>
    </location>
</feature>
<keyword evidence="4" id="KW-1185">Reference proteome</keyword>
<feature type="transmembrane region" description="Helical" evidence="2">
    <location>
        <begin position="474"/>
        <end position="494"/>
    </location>
</feature>
<protein>
    <submittedName>
        <fullName evidence="3">Uncharacterized protein</fullName>
    </submittedName>
</protein>
<feature type="compositionally biased region" description="Low complexity" evidence="1">
    <location>
        <begin position="151"/>
        <end position="173"/>
    </location>
</feature>
<sequence>MRVKQVWDYLPLPKKAKLLWDRLTFSKLTTAYFLFSLLHCFIQLALQVRAFTINAHSAQDLFNISVQAKSFNNSVPFLDGSQLVLCPDVPTALHWNTSRCSVVWNGTAIQNNNTNDMLAIGAASSTSTSSAASASSSAAFIQSESEPASSLSSSSLSVTSHSPPTSVLSSTVSKTSGTPALKTVTLTTIALVPSQKAGKNDDDDDDIVKDGFTLDPVVHVHRRHGSNVQVVVMNLADGQTQVSVPSGEGLVVLGSNCTWALNFPVSVLDNTKREDVVFMAFQIWVLGMSIVALLNESIPHILATLLTHVLATSWAGYQISNTRNFQKDFARVITHGACSGVPQLLEAEYWTDRQDAEYASLALNVAALFISGFLSWKLFKSFGWQTFKRVGASFSINRIYKLVLVLSIVLQLSFFFMGATVALWIDSLINGVAGAHGIHVSLYKASSFVTIILLLPWVTTGYIGVRRELRLPMIAFLLLSILYLAAWSVMFLANTFRYEFWAWTFFSTLASVSVALTVLAFVLGIVCILNFGKGLLRYLNAQEPLPGDDFAPVTYGTDPEKVAFPSNHQPIPTFSATFGKGSEVPVPSQMFPAHAQMGPRFFRSSEPFDSRSVSPATLPPAYTRSSVASNETSPVYEEGAVSVIRTNTRASDHSFHSVASYYKYSDDGHSRSGSASGQLTMQGRRWAIE</sequence>
<dbReference type="EMBL" id="JAACJN010000041">
    <property type="protein sequence ID" value="KAF5384691.1"/>
    <property type="molecule type" value="Genomic_DNA"/>
</dbReference>
<evidence type="ECO:0000256" key="2">
    <source>
        <dbReference type="SAM" id="Phobius"/>
    </source>
</evidence>
<dbReference type="PANTHER" id="PTHR34391:SF2">
    <property type="entry name" value="TRP C-TERMINAL DOMAIN-CONTAINING PROTEIN"/>
    <property type="match status" value="1"/>
</dbReference>
<evidence type="ECO:0000313" key="3">
    <source>
        <dbReference type="EMBL" id="KAF5384691.1"/>
    </source>
</evidence>
<feature type="transmembrane region" description="Helical" evidence="2">
    <location>
        <begin position="445"/>
        <end position="465"/>
    </location>
</feature>
<dbReference type="PANTHER" id="PTHR34391">
    <property type="entry name" value="UPF0658 GOLGI APPARATUS MEMBRANE PROTEIN C1952.10C-RELATED"/>
    <property type="match status" value="1"/>
</dbReference>
<evidence type="ECO:0000313" key="4">
    <source>
        <dbReference type="Proteomes" id="UP000518752"/>
    </source>
</evidence>
<dbReference type="OrthoDB" id="2448307at2759"/>
<name>A0A8H5HJJ0_9AGAR</name>
<evidence type="ECO:0000256" key="1">
    <source>
        <dbReference type="SAM" id="MobiDB-lite"/>
    </source>
</evidence>
<feature type="transmembrane region" description="Helical" evidence="2">
    <location>
        <begin position="276"/>
        <end position="294"/>
    </location>
</feature>
<dbReference type="GO" id="GO:0005794">
    <property type="term" value="C:Golgi apparatus"/>
    <property type="evidence" value="ECO:0007669"/>
    <property type="project" value="TreeGrafter"/>
</dbReference>
<feature type="transmembrane region" description="Helical" evidence="2">
    <location>
        <begin position="500"/>
        <end position="529"/>
    </location>
</feature>
<comment type="caution">
    <text evidence="3">The sequence shown here is derived from an EMBL/GenBank/DDBJ whole genome shotgun (WGS) entry which is preliminary data.</text>
</comment>
<dbReference type="InterPro" id="IPR040410">
    <property type="entry name" value="UPF0658_Golgi"/>
</dbReference>
<accession>A0A8H5HJJ0</accession>
<dbReference type="Proteomes" id="UP000518752">
    <property type="component" value="Unassembled WGS sequence"/>
</dbReference>
<gene>
    <name evidence="3" type="ORF">D9757_006242</name>
</gene>
<keyword evidence="2" id="KW-0472">Membrane</keyword>
<keyword evidence="2" id="KW-1133">Transmembrane helix</keyword>
<feature type="transmembrane region" description="Helical" evidence="2">
    <location>
        <begin position="358"/>
        <end position="379"/>
    </location>
</feature>
<reference evidence="3 4" key="1">
    <citation type="journal article" date="2020" name="ISME J.">
        <title>Uncovering the hidden diversity of litter-decomposition mechanisms in mushroom-forming fungi.</title>
        <authorList>
            <person name="Floudas D."/>
            <person name="Bentzer J."/>
            <person name="Ahren D."/>
            <person name="Johansson T."/>
            <person name="Persson P."/>
            <person name="Tunlid A."/>
        </authorList>
    </citation>
    <scope>NUCLEOTIDE SEQUENCE [LARGE SCALE GENOMIC DNA]</scope>
    <source>
        <strain evidence="3 4">CBS 406.79</strain>
    </source>
</reference>
<feature type="region of interest" description="Disordered" evidence="1">
    <location>
        <begin position="606"/>
        <end position="625"/>
    </location>
</feature>